<dbReference type="Proteomes" id="UP000242519">
    <property type="component" value="Unassembled WGS sequence"/>
</dbReference>
<evidence type="ECO:0000256" key="1">
    <source>
        <dbReference type="SAM" id="MobiDB-lite"/>
    </source>
</evidence>
<protein>
    <submittedName>
        <fullName evidence="3">Uncharacterized protein</fullName>
    </submittedName>
</protein>
<accession>A0A218ZCT6</accession>
<dbReference type="EMBL" id="MZNU01000060">
    <property type="protein sequence ID" value="OWP05879.1"/>
    <property type="molecule type" value="Genomic_DNA"/>
</dbReference>
<keyword evidence="2" id="KW-0732">Signal</keyword>
<proteinExistence type="predicted"/>
<evidence type="ECO:0000256" key="2">
    <source>
        <dbReference type="SAM" id="SignalP"/>
    </source>
</evidence>
<reference evidence="3 4" key="1">
    <citation type="submission" date="2017-04" db="EMBL/GenBank/DDBJ databases">
        <title>Draft genome sequence of Marssonina coronaria NL1: causal agent of apple blotch.</title>
        <authorList>
            <person name="Cheng Q."/>
        </authorList>
    </citation>
    <scope>NUCLEOTIDE SEQUENCE [LARGE SCALE GENOMIC DNA]</scope>
    <source>
        <strain evidence="3 4">NL1</strain>
    </source>
</reference>
<evidence type="ECO:0000313" key="3">
    <source>
        <dbReference type="EMBL" id="OWP05879.1"/>
    </source>
</evidence>
<gene>
    <name evidence="3" type="ORF">B2J93_997</name>
</gene>
<feature type="signal peptide" evidence="2">
    <location>
        <begin position="1"/>
        <end position="18"/>
    </location>
</feature>
<feature type="chain" id="PRO_5013121068" evidence="2">
    <location>
        <begin position="19"/>
        <end position="265"/>
    </location>
</feature>
<feature type="region of interest" description="Disordered" evidence="1">
    <location>
        <begin position="21"/>
        <end position="265"/>
    </location>
</feature>
<feature type="compositionally biased region" description="Polar residues" evidence="1">
    <location>
        <begin position="166"/>
        <end position="175"/>
    </location>
</feature>
<dbReference type="AlphaFoldDB" id="A0A218ZCT6"/>
<organism evidence="3 4">
    <name type="scientific">Diplocarpon coronariae</name>
    <dbReference type="NCBI Taxonomy" id="2795749"/>
    <lineage>
        <taxon>Eukaryota</taxon>
        <taxon>Fungi</taxon>
        <taxon>Dikarya</taxon>
        <taxon>Ascomycota</taxon>
        <taxon>Pezizomycotina</taxon>
        <taxon>Leotiomycetes</taxon>
        <taxon>Helotiales</taxon>
        <taxon>Drepanopezizaceae</taxon>
        <taxon>Diplocarpon</taxon>
    </lineage>
</organism>
<evidence type="ECO:0000313" key="4">
    <source>
        <dbReference type="Proteomes" id="UP000242519"/>
    </source>
</evidence>
<dbReference type="InParanoid" id="A0A218ZCT6"/>
<name>A0A218ZCT6_9HELO</name>
<comment type="caution">
    <text evidence="3">The sequence shown here is derived from an EMBL/GenBank/DDBJ whole genome shotgun (WGS) entry which is preliminary data.</text>
</comment>
<keyword evidence="4" id="KW-1185">Reference proteome</keyword>
<sequence>MKFTSSLLLAALASSASAQLFGAPAGQPPSRTESLSSPRGSGGFGRPARPNKSGGPPRPTGSAPFPLETGTFGAQEYRQGSARPSGKDAVDAPYPEFPSHDASGLVFPTAAGRKHAHHSGAGYPRETGGFGARKAFGTGLGRPEPTGGFGAPGHHSRKGGFARPSGTRSRPSFTGSDFALPTYEPKTGSPSPIEARALGDGDKPTRPSGGARPSGAGGPPSREKPHGFRPSGVAYASANTYHGGAAPSAGFPTTFKTRARPAATP</sequence>